<sequence length="78" mass="9339">MSQYFTFVEKANPIVKFKKDIESYKYPVYYIWWCDEQGNELKGGIENGYLYFLATPDELKLQKIKYTKLGYDVAVYNK</sequence>
<protein>
    <submittedName>
        <fullName evidence="1">Uncharacterized protein</fullName>
    </submittedName>
</protein>
<evidence type="ECO:0000313" key="1">
    <source>
        <dbReference type="EMBL" id="CAB4121911.1"/>
    </source>
</evidence>
<accession>A0A6J5KJT8</accession>
<reference evidence="1" key="1">
    <citation type="submission" date="2020-04" db="EMBL/GenBank/DDBJ databases">
        <authorList>
            <person name="Chiriac C."/>
            <person name="Salcher M."/>
            <person name="Ghai R."/>
            <person name="Kavagutti S V."/>
        </authorList>
    </citation>
    <scope>NUCLEOTIDE SEQUENCE</scope>
</reference>
<gene>
    <name evidence="1" type="ORF">UFOVP19_23</name>
</gene>
<name>A0A6J5KJT8_9CAUD</name>
<proteinExistence type="predicted"/>
<dbReference type="EMBL" id="LR796158">
    <property type="protein sequence ID" value="CAB4121911.1"/>
    <property type="molecule type" value="Genomic_DNA"/>
</dbReference>
<organism evidence="1">
    <name type="scientific">uncultured Caudovirales phage</name>
    <dbReference type="NCBI Taxonomy" id="2100421"/>
    <lineage>
        <taxon>Viruses</taxon>
        <taxon>Duplodnaviria</taxon>
        <taxon>Heunggongvirae</taxon>
        <taxon>Uroviricota</taxon>
        <taxon>Caudoviricetes</taxon>
        <taxon>Peduoviridae</taxon>
        <taxon>Maltschvirus</taxon>
        <taxon>Maltschvirus maltsch</taxon>
    </lineage>
</organism>